<dbReference type="InterPro" id="IPR012337">
    <property type="entry name" value="RNaseH-like_sf"/>
</dbReference>
<reference evidence="2 3" key="1">
    <citation type="submission" date="2024-01" db="EMBL/GenBank/DDBJ databases">
        <title>A telomere-to-telomere, gap-free genome of sweet tea (Lithocarpus litseifolius).</title>
        <authorList>
            <person name="Zhou J."/>
        </authorList>
    </citation>
    <scope>NUCLEOTIDE SEQUENCE [LARGE SCALE GENOMIC DNA]</scope>
    <source>
        <strain evidence="2">Zhou-2022a</strain>
        <tissue evidence="2">Leaf</tissue>
    </source>
</reference>
<dbReference type="GO" id="GO:0003676">
    <property type="term" value="F:nucleic acid binding"/>
    <property type="evidence" value="ECO:0007669"/>
    <property type="project" value="InterPro"/>
</dbReference>
<dbReference type="InterPro" id="IPR052929">
    <property type="entry name" value="RNase_H-like_EbsB-rel"/>
</dbReference>
<dbReference type="InterPro" id="IPR036397">
    <property type="entry name" value="RNaseH_sf"/>
</dbReference>
<name>A0AAW2CG54_9ROSI</name>
<dbReference type="PANTHER" id="PTHR47074">
    <property type="entry name" value="BNAC02G40300D PROTEIN"/>
    <property type="match status" value="1"/>
</dbReference>
<evidence type="ECO:0000259" key="1">
    <source>
        <dbReference type="Pfam" id="PF13456"/>
    </source>
</evidence>
<dbReference type="GO" id="GO:0004523">
    <property type="term" value="F:RNA-DNA hybrid ribonuclease activity"/>
    <property type="evidence" value="ECO:0007669"/>
    <property type="project" value="InterPro"/>
</dbReference>
<gene>
    <name evidence="2" type="ORF">SO802_021374</name>
</gene>
<dbReference type="AlphaFoldDB" id="A0AAW2CG54"/>
<feature type="domain" description="RNase H type-1" evidence="1">
    <location>
        <begin position="41"/>
        <end position="157"/>
    </location>
</feature>
<dbReference type="InterPro" id="IPR044730">
    <property type="entry name" value="RNase_H-like_dom_plant"/>
</dbReference>
<organism evidence="2 3">
    <name type="scientific">Lithocarpus litseifolius</name>
    <dbReference type="NCBI Taxonomy" id="425828"/>
    <lineage>
        <taxon>Eukaryota</taxon>
        <taxon>Viridiplantae</taxon>
        <taxon>Streptophyta</taxon>
        <taxon>Embryophyta</taxon>
        <taxon>Tracheophyta</taxon>
        <taxon>Spermatophyta</taxon>
        <taxon>Magnoliopsida</taxon>
        <taxon>eudicotyledons</taxon>
        <taxon>Gunneridae</taxon>
        <taxon>Pentapetalae</taxon>
        <taxon>rosids</taxon>
        <taxon>fabids</taxon>
        <taxon>Fagales</taxon>
        <taxon>Fagaceae</taxon>
        <taxon>Lithocarpus</taxon>
    </lineage>
</organism>
<dbReference type="SUPFAM" id="SSF53098">
    <property type="entry name" value="Ribonuclease H-like"/>
    <property type="match status" value="1"/>
</dbReference>
<evidence type="ECO:0000313" key="3">
    <source>
        <dbReference type="Proteomes" id="UP001459277"/>
    </source>
</evidence>
<proteinExistence type="predicted"/>
<sequence length="184" mass="19604">MQAKHSKAQAENSWVRQAHAPIVSPNTFSAQAVQLKHCVGVHVDGSPSCIGVAIRDYRGSLFAASSKILPAPFSVEITEALALQEGVLLALDLGISHAIVESDALSIIQAITEGDLGGDLGHIVQNIKDISSSFSWCSFQHLKRSGNRATHELARAARISGVSWVWEGVCPSFVEHIIIEDSGG</sequence>
<dbReference type="InterPro" id="IPR002156">
    <property type="entry name" value="RNaseH_domain"/>
</dbReference>
<comment type="caution">
    <text evidence="2">The sequence shown here is derived from an EMBL/GenBank/DDBJ whole genome shotgun (WGS) entry which is preliminary data.</text>
</comment>
<dbReference type="EMBL" id="JAZDWU010000007">
    <property type="protein sequence ID" value="KAK9996688.1"/>
    <property type="molecule type" value="Genomic_DNA"/>
</dbReference>
<protein>
    <recommendedName>
        <fullName evidence="1">RNase H type-1 domain-containing protein</fullName>
    </recommendedName>
</protein>
<accession>A0AAW2CG54</accession>
<dbReference type="PANTHER" id="PTHR47074:SF11">
    <property type="entry name" value="REVERSE TRANSCRIPTASE-LIKE PROTEIN"/>
    <property type="match status" value="1"/>
</dbReference>
<dbReference type="Proteomes" id="UP001459277">
    <property type="component" value="Unassembled WGS sequence"/>
</dbReference>
<dbReference type="Gene3D" id="3.30.420.10">
    <property type="entry name" value="Ribonuclease H-like superfamily/Ribonuclease H"/>
    <property type="match status" value="1"/>
</dbReference>
<keyword evidence="3" id="KW-1185">Reference proteome</keyword>
<evidence type="ECO:0000313" key="2">
    <source>
        <dbReference type="EMBL" id="KAK9996688.1"/>
    </source>
</evidence>
<dbReference type="CDD" id="cd06222">
    <property type="entry name" value="RNase_H_like"/>
    <property type="match status" value="1"/>
</dbReference>
<dbReference type="Pfam" id="PF13456">
    <property type="entry name" value="RVT_3"/>
    <property type="match status" value="1"/>
</dbReference>